<reference evidence="1" key="1">
    <citation type="journal article" date="2004" name="Nature">
        <title>Genome duplication in the teleost fish Tetraodon nigroviridis reveals the early vertebrate proto-karyotype.</title>
        <authorList>
            <person name="Jaillon O."/>
            <person name="Aury J.-M."/>
            <person name="Brunet F."/>
            <person name="Petit J.-L."/>
            <person name="Stange-Thomann N."/>
            <person name="Mauceli E."/>
            <person name="Bouneau L."/>
            <person name="Fischer C."/>
            <person name="Ozouf-Costaz C."/>
            <person name="Bernot A."/>
            <person name="Nicaud S."/>
            <person name="Jaffe D."/>
            <person name="Fisher S."/>
            <person name="Lutfalla G."/>
            <person name="Dossat C."/>
            <person name="Segurens B."/>
            <person name="Dasilva C."/>
            <person name="Salanoubat M."/>
            <person name="Levy M."/>
            <person name="Boudet N."/>
            <person name="Castellano S."/>
            <person name="Anthouard V."/>
            <person name="Jubin C."/>
            <person name="Castelli V."/>
            <person name="Katinka M."/>
            <person name="Vacherie B."/>
            <person name="Biemont C."/>
            <person name="Skalli Z."/>
            <person name="Cattolico L."/>
            <person name="Poulain J."/>
            <person name="De Berardinis V."/>
            <person name="Cruaud C."/>
            <person name="Duprat S."/>
            <person name="Brottier P."/>
            <person name="Coutanceau J.-P."/>
            <person name="Gouzy J."/>
            <person name="Parra G."/>
            <person name="Lardier G."/>
            <person name="Chapple C."/>
            <person name="McKernan K.J."/>
            <person name="McEwan P."/>
            <person name="Bosak S."/>
            <person name="Kellis M."/>
            <person name="Volff J.-N."/>
            <person name="Guigo R."/>
            <person name="Zody M.C."/>
            <person name="Mesirov J."/>
            <person name="Lindblad-Toh K."/>
            <person name="Birren B."/>
            <person name="Nusbaum C."/>
            <person name="Kahn D."/>
            <person name="Robinson-Rechavi M."/>
            <person name="Laudet V."/>
            <person name="Schachter V."/>
            <person name="Quetier F."/>
            <person name="Saurin W."/>
            <person name="Scarpelli C."/>
            <person name="Wincker P."/>
            <person name="Lander E.S."/>
            <person name="Weissenbach J."/>
            <person name="Roest Crollius H."/>
        </authorList>
    </citation>
    <scope>NUCLEOTIDE SEQUENCE [LARGE SCALE GENOMIC DNA]</scope>
</reference>
<dbReference type="AlphaFoldDB" id="Q4RCX7"/>
<name>Q4RCX7_TETNG</name>
<organism evidence="1">
    <name type="scientific">Tetraodon nigroviridis</name>
    <name type="common">Spotted green pufferfish</name>
    <name type="synonym">Chelonodon nigroviridis</name>
    <dbReference type="NCBI Taxonomy" id="99883"/>
    <lineage>
        <taxon>Eukaryota</taxon>
        <taxon>Metazoa</taxon>
        <taxon>Chordata</taxon>
        <taxon>Craniata</taxon>
        <taxon>Vertebrata</taxon>
        <taxon>Euteleostomi</taxon>
        <taxon>Actinopterygii</taxon>
        <taxon>Neopterygii</taxon>
        <taxon>Teleostei</taxon>
        <taxon>Neoteleostei</taxon>
        <taxon>Acanthomorphata</taxon>
        <taxon>Eupercaria</taxon>
        <taxon>Tetraodontiformes</taxon>
        <taxon>Tetradontoidea</taxon>
        <taxon>Tetraodontidae</taxon>
        <taxon>Tetraodon</taxon>
    </lineage>
</organism>
<sequence>ERIEPMTLNLLYWSTKPRSLSSTPYPMSGLG</sequence>
<dbReference type="KEGG" id="tng:GSTEN00036530G001"/>
<proteinExistence type="predicted"/>
<evidence type="ECO:0000313" key="1">
    <source>
        <dbReference type="EMBL" id="CAG13755.1"/>
    </source>
</evidence>
<reference evidence="1" key="2">
    <citation type="submission" date="2004-02" db="EMBL/GenBank/DDBJ databases">
        <authorList>
            <consortium name="Genoscope"/>
            <consortium name="Whitehead Institute Centre for Genome Research"/>
        </authorList>
    </citation>
    <scope>NUCLEOTIDE SEQUENCE</scope>
</reference>
<comment type="caution">
    <text evidence="1">The sequence shown here is derived from an EMBL/GenBank/DDBJ whole genome shotgun (WGS) entry which is preliminary data.</text>
</comment>
<accession>Q4RCX7</accession>
<protein>
    <submittedName>
        <fullName evidence="1">(spotted green pufferfish) hypothetical protein</fullName>
    </submittedName>
</protein>
<gene>
    <name evidence="1" type="ORF">GSTENG00036530001</name>
</gene>
<feature type="non-terminal residue" evidence="1">
    <location>
        <position position="1"/>
    </location>
</feature>
<dbReference type="EMBL" id="CAAE01017867">
    <property type="protein sequence ID" value="CAG13755.1"/>
    <property type="molecule type" value="Genomic_DNA"/>
</dbReference>